<evidence type="ECO:0000259" key="2">
    <source>
        <dbReference type="Pfam" id="PF25164"/>
    </source>
</evidence>
<organism evidence="4 5">
    <name type="scientific">Listeria fleischmannii 1991</name>
    <dbReference type="NCBI Taxonomy" id="1430899"/>
    <lineage>
        <taxon>Bacteria</taxon>
        <taxon>Bacillati</taxon>
        <taxon>Bacillota</taxon>
        <taxon>Bacilli</taxon>
        <taxon>Bacillales</taxon>
        <taxon>Listeriaceae</taxon>
        <taxon>Listeria</taxon>
    </lineage>
</organism>
<dbReference type="Pfam" id="PF25166">
    <property type="entry name" value="CoiA_C"/>
    <property type="match status" value="1"/>
</dbReference>
<evidence type="ECO:0000313" key="4">
    <source>
        <dbReference type="EMBL" id="KMT58428.1"/>
    </source>
</evidence>
<feature type="domain" description="Competence protein CoiA-like N-terminal" evidence="2">
    <location>
        <begin position="33"/>
        <end position="71"/>
    </location>
</feature>
<dbReference type="EMBL" id="AZHO01000030">
    <property type="protein sequence ID" value="KMT58428.1"/>
    <property type="molecule type" value="Genomic_DNA"/>
</dbReference>
<dbReference type="InterPro" id="IPR057252">
    <property type="entry name" value="CoiA_C"/>
</dbReference>
<dbReference type="OrthoDB" id="3784230at2"/>
<comment type="caution">
    <text evidence="4">The sequence shown here is derived from an EMBL/GenBank/DDBJ whole genome shotgun (WGS) entry which is preliminary data.</text>
</comment>
<dbReference type="PATRIC" id="fig|1430899.3.peg.2302"/>
<feature type="domain" description="Competence protein CoiA C-terminal" evidence="3">
    <location>
        <begin position="234"/>
        <end position="371"/>
    </location>
</feature>
<gene>
    <name evidence="4" type="ORF">X560_2254</name>
</gene>
<dbReference type="Pfam" id="PF06054">
    <property type="entry name" value="CoiA_nuc"/>
    <property type="match status" value="1"/>
</dbReference>
<dbReference type="PIRSF" id="PIRSF007487">
    <property type="entry name" value="Competence-induced_CoiA_bac"/>
    <property type="match status" value="1"/>
</dbReference>
<dbReference type="InterPro" id="IPR021176">
    <property type="entry name" value="Competence-induced_CoiA"/>
</dbReference>
<dbReference type="Pfam" id="PF25164">
    <property type="entry name" value="CoiA_N"/>
    <property type="match status" value="1"/>
</dbReference>
<accession>A0A0J8GC93</accession>
<feature type="domain" description="Competence protein CoiA nuclease-like" evidence="1">
    <location>
        <begin position="76"/>
        <end position="214"/>
    </location>
</feature>
<dbReference type="InterPro" id="IPR057253">
    <property type="entry name" value="CoiA-like_N"/>
</dbReference>
<sequence>MANLKYKRGASMFTAQDENGQSITVTETNRHLLKNASKFYMCHCCQEEVILKNGEIKIPHFAHKKGGKCQAASEGETSRHLNAKKLLLGWLKYQNFQVELEHYFPVIKRQADLFVENNIVIEYQCSTIPISQMIERTENYLSLGLKPYWILGQKVVMKQGKYVFSTFQLAFLLKDKQLGYFLLSFHPEEKCFELFYHIQHYAGKYFFASSMKLSTNYSLEAMQEKITGVRFKSLFVKRNRKLEREHLSYFYAKYKTKSVFLQQLYQAGYAIINLPPEIGVQLPSQFLVHTPAVEWQFKLWENFLKLLETGDTFSKEHIAQYFQKYVMSIKMIFLPLNECHLLLTEYLLFLEKEGVLVEYILDRYKIKRQMMYKEKSYN</sequence>
<evidence type="ECO:0000259" key="3">
    <source>
        <dbReference type="Pfam" id="PF25166"/>
    </source>
</evidence>
<reference evidence="4 5" key="1">
    <citation type="journal article" date="2015" name="Genome Biol. Evol.">
        <title>Comparative Genomics of Listeria Sensu Lato: Genus-Wide Differences in Evolutionary Dynamics and the Progressive Gain of Complex, Potentially Pathogenicity-Related Traits through Lateral Gene Transfer.</title>
        <authorList>
            <person name="Chiara M."/>
            <person name="Caruso M."/>
            <person name="D'Erchia A.M."/>
            <person name="Manzari C."/>
            <person name="Fraccalvieri R."/>
            <person name="Goffredo E."/>
            <person name="Latorre L."/>
            <person name="Miccolupo A."/>
            <person name="Padalino I."/>
            <person name="Santagada G."/>
            <person name="Chiocco D."/>
            <person name="Pesole G."/>
            <person name="Horner D.S."/>
            <person name="Parisi A."/>
        </authorList>
    </citation>
    <scope>NUCLEOTIDE SEQUENCE [LARGE SCALE GENOMIC DNA]</scope>
    <source>
        <strain evidence="4 5">1991</strain>
    </source>
</reference>
<dbReference type="Proteomes" id="UP000052258">
    <property type="component" value="Unassembled WGS sequence"/>
</dbReference>
<evidence type="ECO:0000259" key="1">
    <source>
        <dbReference type="Pfam" id="PF06054"/>
    </source>
</evidence>
<keyword evidence="5" id="KW-1185">Reference proteome</keyword>
<evidence type="ECO:0000313" key="5">
    <source>
        <dbReference type="Proteomes" id="UP000052258"/>
    </source>
</evidence>
<proteinExistence type="predicted"/>
<name>A0A0J8GC93_9LIST</name>
<protein>
    <submittedName>
        <fullName evidence="4">CoiA-like family protein</fullName>
    </submittedName>
</protein>
<dbReference type="AlphaFoldDB" id="A0A0J8GC93"/>
<dbReference type="InterPro" id="IPR010330">
    <property type="entry name" value="CoiA_nuc"/>
</dbReference>